<dbReference type="Gene3D" id="3.40.50.300">
    <property type="entry name" value="P-loop containing nucleotide triphosphate hydrolases"/>
    <property type="match status" value="1"/>
</dbReference>
<protein>
    <submittedName>
        <fullName evidence="1">Uncharacterized protein</fullName>
    </submittedName>
</protein>
<dbReference type="Proteomes" id="UP000251993">
    <property type="component" value="Chromosome"/>
</dbReference>
<gene>
    <name evidence="1" type="ORF">DR864_27340</name>
</gene>
<organism evidence="1 2">
    <name type="scientific">Runella rosea</name>
    <dbReference type="NCBI Taxonomy" id="2259595"/>
    <lineage>
        <taxon>Bacteria</taxon>
        <taxon>Pseudomonadati</taxon>
        <taxon>Bacteroidota</taxon>
        <taxon>Cytophagia</taxon>
        <taxon>Cytophagales</taxon>
        <taxon>Spirosomataceae</taxon>
        <taxon>Runella</taxon>
    </lineage>
</organism>
<keyword evidence="2" id="KW-1185">Reference proteome</keyword>
<dbReference type="KEGG" id="run:DR864_27340"/>
<sequence length="503" mass="58283">MSNWIDDDTVEFELNDKQADFIEGVFYNLTAKGVKTAGIVGGIGSGKSFVMGFAILCSKEDLPMAKGQFACNTVKQFKRSIFPGVKSVWREHFNLIPYNFATGEGDYCLWKEPPPDWDRPWQEPDDWENCISFPNGWVMEVCGYKLNADLHRGRNDDFAFMDEALLFKREWLKILEGRLRANVGKFESNWHHLFAFFSSPSYGSGGDWMYEIEKLMASESDRYYFTTITTRDNVLFLPPNFIENLKKKLLKIEYEVEVNGKRISRLPNCYYPAFDYERHTDLDEEELYDPNQELVTVVDFNAHFTSCTNWQHNPNTHLHRMAFDQFVKEPDNDKTMAQTLAIQLRKELERRKHRKRRIIITGDRNGNNKSAGSVKKADGSWETFFSQFGEEFSDHGWDVVVVPINYNPPKDEVYTLMKDILSEDSDVVPTVFRFSKTYGRSTTTSIQMAPITGDYNKDKGSEKKATTNQENATHLSDTVDYYAVYISKPHLAYAYGSFDMEFM</sequence>
<name>A0A344TRB7_9BACT</name>
<dbReference type="InterPro" id="IPR027417">
    <property type="entry name" value="P-loop_NTPase"/>
</dbReference>
<proteinExistence type="predicted"/>
<dbReference type="OrthoDB" id="1151239at2"/>
<dbReference type="AlphaFoldDB" id="A0A344TRB7"/>
<reference evidence="1 2" key="1">
    <citation type="submission" date="2018-07" db="EMBL/GenBank/DDBJ databases">
        <title>Genome sequencing of Runella.</title>
        <authorList>
            <person name="Baek M.-G."/>
            <person name="Yi H."/>
        </authorList>
    </citation>
    <scope>NUCLEOTIDE SEQUENCE [LARGE SCALE GENOMIC DNA]</scope>
    <source>
        <strain evidence="1 2">HYN0085</strain>
    </source>
</reference>
<evidence type="ECO:0000313" key="2">
    <source>
        <dbReference type="Proteomes" id="UP000251993"/>
    </source>
</evidence>
<dbReference type="RefSeq" id="WP_114069949.1">
    <property type="nucleotide sequence ID" value="NZ_CP030850.1"/>
</dbReference>
<accession>A0A344TRB7</accession>
<evidence type="ECO:0000313" key="1">
    <source>
        <dbReference type="EMBL" id="AXE21188.1"/>
    </source>
</evidence>
<dbReference type="EMBL" id="CP030850">
    <property type="protein sequence ID" value="AXE21188.1"/>
    <property type="molecule type" value="Genomic_DNA"/>
</dbReference>